<reference evidence="2" key="2">
    <citation type="submission" date="2020-09" db="EMBL/GenBank/DDBJ databases">
        <authorList>
            <person name="Sun Q."/>
            <person name="Ohkuma M."/>
        </authorList>
    </citation>
    <scope>NUCLEOTIDE SEQUENCE</scope>
    <source>
        <strain evidence="2">JCM 3131</strain>
    </source>
</reference>
<name>A0A918BLC4_9ACTN</name>
<accession>A0A918BLC4</accession>
<protein>
    <submittedName>
        <fullName evidence="2">Uncharacterized protein</fullName>
    </submittedName>
</protein>
<evidence type="ECO:0000313" key="2">
    <source>
        <dbReference type="EMBL" id="GGQ76566.1"/>
    </source>
</evidence>
<keyword evidence="3" id="KW-1185">Reference proteome</keyword>
<reference evidence="2" key="1">
    <citation type="journal article" date="2014" name="Int. J. Syst. Evol. Microbiol.">
        <title>Complete genome sequence of Corynebacterium casei LMG S-19264T (=DSM 44701T), isolated from a smear-ripened cheese.</title>
        <authorList>
            <consortium name="US DOE Joint Genome Institute (JGI-PGF)"/>
            <person name="Walter F."/>
            <person name="Albersmeier A."/>
            <person name="Kalinowski J."/>
            <person name="Ruckert C."/>
        </authorList>
    </citation>
    <scope>NUCLEOTIDE SEQUENCE</scope>
    <source>
        <strain evidence="2">JCM 3131</strain>
    </source>
</reference>
<comment type="caution">
    <text evidence="2">The sequence shown here is derived from an EMBL/GenBank/DDBJ whole genome shotgun (WGS) entry which is preliminary data.</text>
</comment>
<dbReference type="AlphaFoldDB" id="A0A918BLC4"/>
<evidence type="ECO:0000256" key="1">
    <source>
        <dbReference type="SAM" id="Phobius"/>
    </source>
</evidence>
<organism evidence="2 3">
    <name type="scientific">Streptomyces ruber</name>
    <dbReference type="NCBI Taxonomy" id="83378"/>
    <lineage>
        <taxon>Bacteria</taxon>
        <taxon>Bacillati</taxon>
        <taxon>Actinomycetota</taxon>
        <taxon>Actinomycetes</taxon>
        <taxon>Kitasatosporales</taxon>
        <taxon>Streptomycetaceae</taxon>
        <taxon>Streptomyces</taxon>
    </lineage>
</organism>
<keyword evidence="1" id="KW-1133">Transmembrane helix</keyword>
<gene>
    <name evidence="2" type="ORF">GCM10010145_52970</name>
</gene>
<keyword evidence="1" id="KW-0812">Transmembrane</keyword>
<keyword evidence="1" id="KW-0472">Membrane</keyword>
<proteinExistence type="predicted"/>
<sequence>MAAGALLVAVLPARHLALLIAGVVLVGGAASAAGFVPRQRRRSVLLAGLASGLMGTATSIGGPPMAMV</sequence>
<feature type="transmembrane region" description="Helical" evidence="1">
    <location>
        <begin position="43"/>
        <end position="62"/>
    </location>
</feature>
<dbReference type="Proteomes" id="UP000620156">
    <property type="component" value="Unassembled WGS sequence"/>
</dbReference>
<dbReference type="EMBL" id="BMQK01000014">
    <property type="protein sequence ID" value="GGQ76566.1"/>
    <property type="molecule type" value="Genomic_DNA"/>
</dbReference>
<feature type="transmembrane region" description="Helical" evidence="1">
    <location>
        <begin position="16"/>
        <end position="36"/>
    </location>
</feature>
<evidence type="ECO:0000313" key="3">
    <source>
        <dbReference type="Proteomes" id="UP000620156"/>
    </source>
</evidence>